<reference evidence="1" key="1">
    <citation type="submission" date="2013-05" db="EMBL/GenBank/DDBJ databases">
        <title>Draft genome sequences of six wheat associated Fusarium spp. isolates.</title>
        <authorList>
            <person name="Moolhuijzen P.M."/>
            <person name="Manners J.M."/>
            <person name="Wilcox S."/>
            <person name="Bellgard M.I."/>
            <person name="Gardiner D.M."/>
        </authorList>
    </citation>
    <scope>NUCLEOTIDE SEQUENCE</scope>
    <source>
        <strain evidence="1">CS3069</strain>
    </source>
</reference>
<proteinExistence type="predicted"/>
<dbReference type="EMBL" id="CBMI010003677">
    <property type="protein sequence ID" value="CEG05337.1"/>
    <property type="molecule type" value="Genomic_DNA"/>
</dbReference>
<dbReference type="AlphaFoldDB" id="A0A090MK01"/>
<name>A0A090MK01_9HYPO</name>
<evidence type="ECO:0000313" key="1">
    <source>
        <dbReference type="EMBL" id="CEG05337.1"/>
    </source>
</evidence>
<sequence length="105" mass="12465">MTNADFVIRQWLFIGRHTERKRLLDNVTNDDAQLMSWSGVWIAQVVVPFHLKKRDNESTLEYAQKRCFILGKEEMYMPVRRLAKLHRYKFETTTNRTCQASEGTV</sequence>
<protein>
    <submittedName>
        <fullName evidence="1">WGS project CBMI000000000 data, contig CS3069_c003679</fullName>
    </submittedName>
</protein>
<accession>A0A090MK01</accession>
<dbReference type="EMBL" id="HG320326">
    <property type="protein sequence ID" value="CEG05916.1"/>
    <property type="molecule type" value="Genomic_DNA"/>
</dbReference>
<organism evidence="1">
    <name type="scientific">Fusarium clavum</name>
    <dbReference type="NCBI Taxonomy" id="2594811"/>
    <lineage>
        <taxon>Eukaryota</taxon>
        <taxon>Fungi</taxon>
        <taxon>Dikarya</taxon>
        <taxon>Ascomycota</taxon>
        <taxon>Pezizomycotina</taxon>
        <taxon>Sordariomycetes</taxon>
        <taxon>Hypocreomycetidae</taxon>
        <taxon>Hypocreales</taxon>
        <taxon>Nectriaceae</taxon>
        <taxon>Fusarium</taxon>
        <taxon>Fusarium incarnatum-equiseti species complex</taxon>
    </lineage>
</organism>
<gene>
    <name evidence="1" type="ORF">BN850_0109000</name>
</gene>